<protein>
    <submittedName>
        <fullName evidence="6">PH, RCC1 and FYVE domains-containing protein 1</fullName>
    </submittedName>
</protein>
<organism evidence="6">
    <name type="scientific">Sesamum angustifolium</name>
    <dbReference type="NCBI Taxonomy" id="2727405"/>
    <lineage>
        <taxon>Eukaryota</taxon>
        <taxon>Viridiplantae</taxon>
        <taxon>Streptophyta</taxon>
        <taxon>Embryophyta</taxon>
        <taxon>Tracheophyta</taxon>
        <taxon>Spermatophyta</taxon>
        <taxon>Magnoliopsida</taxon>
        <taxon>eudicotyledons</taxon>
        <taxon>Gunneridae</taxon>
        <taxon>Pentapetalae</taxon>
        <taxon>asterids</taxon>
        <taxon>lamiids</taxon>
        <taxon>Lamiales</taxon>
        <taxon>Pedaliaceae</taxon>
        <taxon>Sesamum</taxon>
    </lineage>
</organism>
<reference evidence="6" key="2">
    <citation type="journal article" date="2024" name="Plant">
        <title>Genomic evolution and insights into agronomic trait innovations of Sesamum species.</title>
        <authorList>
            <person name="Miao H."/>
            <person name="Wang L."/>
            <person name="Qu L."/>
            <person name="Liu H."/>
            <person name="Sun Y."/>
            <person name="Le M."/>
            <person name="Wang Q."/>
            <person name="Wei S."/>
            <person name="Zheng Y."/>
            <person name="Lin W."/>
            <person name="Duan Y."/>
            <person name="Cao H."/>
            <person name="Xiong S."/>
            <person name="Wang X."/>
            <person name="Wei L."/>
            <person name="Li C."/>
            <person name="Ma Q."/>
            <person name="Ju M."/>
            <person name="Zhao R."/>
            <person name="Li G."/>
            <person name="Mu C."/>
            <person name="Tian Q."/>
            <person name="Mei H."/>
            <person name="Zhang T."/>
            <person name="Gao T."/>
            <person name="Zhang H."/>
        </authorList>
    </citation>
    <scope>NUCLEOTIDE SEQUENCE</scope>
    <source>
        <strain evidence="6">G01</strain>
    </source>
</reference>
<gene>
    <name evidence="6" type="ORF">Sangu_2218400</name>
</gene>
<dbReference type="PANTHER" id="PTHR46058">
    <property type="entry name" value="PROTEIN BREVIS RADIX-LIKE 1"/>
    <property type="match status" value="1"/>
</dbReference>
<dbReference type="PROSITE" id="PS51514">
    <property type="entry name" value="BRX"/>
    <property type="match status" value="2"/>
</dbReference>
<comment type="subcellular location">
    <subcellularLocation>
        <location evidence="1">Nucleus</location>
    </subcellularLocation>
</comment>
<feature type="compositionally biased region" description="Polar residues" evidence="4">
    <location>
        <begin position="79"/>
        <end position="88"/>
    </location>
</feature>
<dbReference type="Pfam" id="PF08381">
    <property type="entry name" value="BRX"/>
    <property type="match status" value="2"/>
</dbReference>
<evidence type="ECO:0000259" key="5">
    <source>
        <dbReference type="PROSITE" id="PS51514"/>
    </source>
</evidence>
<feature type="region of interest" description="Disordered" evidence="4">
    <location>
        <begin position="51"/>
        <end position="97"/>
    </location>
</feature>
<name>A0AAW2LJY9_9LAMI</name>
<dbReference type="InterPro" id="IPR044532">
    <property type="entry name" value="BRX-like"/>
</dbReference>
<evidence type="ECO:0000313" key="6">
    <source>
        <dbReference type="EMBL" id="KAL0318041.1"/>
    </source>
</evidence>
<comment type="similarity">
    <text evidence="2">Belongs to the BRX family.</text>
</comment>
<evidence type="ECO:0000256" key="2">
    <source>
        <dbReference type="ARBA" id="ARBA00009057"/>
    </source>
</evidence>
<evidence type="ECO:0000256" key="3">
    <source>
        <dbReference type="ARBA" id="ARBA00023242"/>
    </source>
</evidence>
<dbReference type="AlphaFoldDB" id="A0AAW2LJY9"/>
<comment type="caution">
    <text evidence="6">The sequence shown here is derived from an EMBL/GenBank/DDBJ whole genome shotgun (WGS) entry which is preliminary data.</text>
</comment>
<feature type="domain" description="BRX" evidence="5">
    <location>
        <begin position="105"/>
        <end position="160"/>
    </location>
</feature>
<proteinExistence type="inferred from homology"/>
<evidence type="ECO:0000256" key="1">
    <source>
        <dbReference type="ARBA" id="ARBA00004123"/>
    </source>
</evidence>
<feature type="domain" description="BRX" evidence="5">
    <location>
        <begin position="1"/>
        <end position="35"/>
    </location>
</feature>
<dbReference type="EMBL" id="JACGWK010000014">
    <property type="protein sequence ID" value="KAL0318041.1"/>
    <property type="molecule type" value="Genomic_DNA"/>
</dbReference>
<sequence length="164" mass="19273">MSRIYDNWESRRIFKEEEAETWWLSNRDKVYEKYNDLAGLARLRKFSISGKAGSASNVPVSDKSEENSELGEPGRDGQPLTQSTFNENIKSRNSEVKGTASQIADEWIDNYEPGVHITLRALRDGSRDIKRIQFSRRRFREHDAEAWWLENRAKVYRNYNVVQR</sequence>
<reference evidence="6" key="1">
    <citation type="submission" date="2020-06" db="EMBL/GenBank/DDBJ databases">
        <authorList>
            <person name="Li T."/>
            <person name="Hu X."/>
            <person name="Zhang T."/>
            <person name="Song X."/>
            <person name="Zhang H."/>
            <person name="Dai N."/>
            <person name="Sheng W."/>
            <person name="Hou X."/>
            <person name="Wei L."/>
        </authorList>
    </citation>
    <scope>NUCLEOTIDE SEQUENCE</scope>
    <source>
        <strain evidence="6">G01</strain>
        <tissue evidence="6">Leaf</tissue>
    </source>
</reference>
<dbReference type="InterPro" id="IPR013591">
    <property type="entry name" value="Brevis_radix_dom"/>
</dbReference>
<dbReference type="GO" id="GO:0005634">
    <property type="term" value="C:nucleus"/>
    <property type="evidence" value="ECO:0007669"/>
    <property type="project" value="UniProtKB-SubCell"/>
</dbReference>
<keyword evidence="3" id="KW-0539">Nucleus</keyword>
<accession>A0AAW2LJY9</accession>
<evidence type="ECO:0000256" key="4">
    <source>
        <dbReference type="SAM" id="MobiDB-lite"/>
    </source>
</evidence>
<dbReference type="PANTHER" id="PTHR46058:SF2">
    <property type="entry name" value="PROTEIN BREVIS RADIX-LIKE 3"/>
    <property type="match status" value="1"/>
</dbReference>